<evidence type="ECO:0000313" key="3">
    <source>
        <dbReference type="Proteomes" id="UP001279734"/>
    </source>
</evidence>
<keyword evidence="1" id="KW-0175">Coiled coil</keyword>
<comment type="caution">
    <text evidence="2">The sequence shown here is derived from an EMBL/GenBank/DDBJ whole genome shotgun (WGS) entry which is preliminary data.</text>
</comment>
<accession>A0AAD3SU02</accession>
<evidence type="ECO:0000313" key="2">
    <source>
        <dbReference type="EMBL" id="GMH17913.1"/>
    </source>
</evidence>
<protein>
    <submittedName>
        <fullName evidence="2">Uncharacterized protein</fullName>
    </submittedName>
</protein>
<gene>
    <name evidence="2" type="ORF">Nepgr_019754</name>
</gene>
<reference evidence="2" key="1">
    <citation type="submission" date="2023-05" db="EMBL/GenBank/DDBJ databases">
        <title>Nepenthes gracilis genome sequencing.</title>
        <authorList>
            <person name="Fukushima K."/>
        </authorList>
    </citation>
    <scope>NUCLEOTIDE SEQUENCE</scope>
    <source>
        <strain evidence="2">SING2019-196</strain>
    </source>
</reference>
<proteinExistence type="predicted"/>
<dbReference type="EMBL" id="BSYO01000018">
    <property type="protein sequence ID" value="GMH17913.1"/>
    <property type="molecule type" value="Genomic_DNA"/>
</dbReference>
<feature type="coiled-coil region" evidence="1">
    <location>
        <begin position="39"/>
        <end position="66"/>
    </location>
</feature>
<keyword evidence="3" id="KW-1185">Reference proteome</keyword>
<organism evidence="2 3">
    <name type="scientific">Nepenthes gracilis</name>
    <name type="common">Slender pitcher plant</name>
    <dbReference type="NCBI Taxonomy" id="150966"/>
    <lineage>
        <taxon>Eukaryota</taxon>
        <taxon>Viridiplantae</taxon>
        <taxon>Streptophyta</taxon>
        <taxon>Embryophyta</taxon>
        <taxon>Tracheophyta</taxon>
        <taxon>Spermatophyta</taxon>
        <taxon>Magnoliopsida</taxon>
        <taxon>eudicotyledons</taxon>
        <taxon>Gunneridae</taxon>
        <taxon>Pentapetalae</taxon>
        <taxon>Caryophyllales</taxon>
        <taxon>Nepenthaceae</taxon>
        <taxon>Nepenthes</taxon>
    </lineage>
</organism>
<dbReference type="AlphaFoldDB" id="A0AAD3SU02"/>
<sequence>MTGMRKSVGEPAIPLVSTAPSVQQEVLSLSQNWVDTKALEEMKDKMEAAITEAQQYKDKVFNLETEL</sequence>
<name>A0AAD3SU02_NEPGR</name>
<evidence type="ECO:0000256" key="1">
    <source>
        <dbReference type="SAM" id="Coils"/>
    </source>
</evidence>
<dbReference type="Proteomes" id="UP001279734">
    <property type="component" value="Unassembled WGS sequence"/>
</dbReference>